<comment type="caution">
    <text evidence="2">The sequence shown here is derived from an EMBL/GenBank/DDBJ whole genome shotgun (WGS) entry which is preliminary data.</text>
</comment>
<keyword evidence="1" id="KW-1133">Transmembrane helix</keyword>
<feature type="transmembrane region" description="Helical" evidence="1">
    <location>
        <begin position="232"/>
        <end position="256"/>
    </location>
</feature>
<feature type="transmembrane region" description="Helical" evidence="1">
    <location>
        <begin position="18"/>
        <end position="37"/>
    </location>
</feature>
<evidence type="ECO:0000256" key="1">
    <source>
        <dbReference type="SAM" id="Phobius"/>
    </source>
</evidence>
<evidence type="ECO:0000313" key="3">
    <source>
        <dbReference type="Proteomes" id="UP000741863"/>
    </source>
</evidence>
<keyword evidence="1" id="KW-0812">Transmembrane</keyword>
<accession>A0ABS2PDX9</accession>
<evidence type="ECO:0000313" key="2">
    <source>
        <dbReference type="EMBL" id="MBM7633186.1"/>
    </source>
</evidence>
<protein>
    <submittedName>
        <fullName evidence="2">Membrane protein YkvI</fullName>
    </submittedName>
</protein>
<feature type="transmembrane region" description="Helical" evidence="1">
    <location>
        <begin position="125"/>
        <end position="143"/>
    </location>
</feature>
<feature type="transmembrane region" description="Helical" evidence="1">
    <location>
        <begin position="49"/>
        <end position="70"/>
    </location>
</feature>
<feature type="transmembrane region" description="Helical" evidence="1">
    <location>
        <begin position="155"/>
        <end position="176"/>
    </location>
</feature>
<reference evidence="2 3" key="1">
    <citation type="submission" date="2021-01" db="EMBL/GenBank/DDBJ databases">
        <title>Genomic Encyclopedia of Type Strains, Phase IV (KMG-IV): sequencing the most valuable type-strain genomes for metagenomic binning, comparative biology and taxonomic classification.</title>
        <authorList>
            <person name="Goeker M."/>
        </authorList>
    </citation>
    <scope>NUCLEOTIDE SEQUENCE [LARGE SCALE GENOMIC DNA]</scope>
    <source>
        <strain evidence="2 3">DSM 25540</strain>
    </source>
</reference>
<proteinExistence type="predicted"/>
<feature type="transmembrane region" description="Helical" evidence="1">
    <location>
        <begin position="196"/>
        <end position="220"/>
    </location>
</feature>
<gene>
    <name evidence="2" type="ORF">JOD17_002280</name>
</gene>
<feature type="transmembrane region" description="Helical" evidence="1">
    <location>
        <begin position="353"/>
        <end position="375"/>
    </location>
</feature>
<dbReference type="Proteomes" id="UP000741863">
    <property type="component" value="Unassembled WGS sequence"/>
</dbReference>
<dbReference type="EMBL" id="JAFBEC010000006">
    <property type="protein sequence ID" value="MBM7633186.1"/>
    <property type="molecule type" value="Genomic_DNA"/>
</dbReference>
<feature type="transmembrane region" description="Helical" evidence="1">
    <location>
        <begin position="276"/>
        <end position="304"/>
    </location>
</feature>
<feature type="transmembrane region" description="Helical" evidence="1">
    <location>
        <begin position="325"/>
        <end position="347"/>
    </location>
</feature>
<feature type="transmembrane region" description="Helical" evidence="1">
    <location>
        <begin position="91"/>
        <end position="113"/>
    </location>
</feature>
<dbReference type="InterPro" id="IPR038728">
    <property type="entry name" value="YkvI-like"/>
</dbReference>
<dbReference type="PANTHER" id="PTHR37814:SF1">
    <property type="entry name" value="MEMBRANE PROTEIN"/>
    <property type="match status" value="1"/>
</dbReference>
<sequence>MAQKKERASFMDGGFGRYFLPAILLQSVLIGGGYATGREIVQYGAGFGALGWITGIMIFIGFSVMAILTFEMARKFQVFDYRSLLKQLIGPFWFLFDIVYLLLAVLIISIVASATGEILNQTMGIPNWIGIVIMMVLVGWLNFYGDRLIEKFKTIGTISLMVGYVFFSILVISSTWENAAEVLRTGDTSFIPGEISIWMVLWTGVIYVGYNLAVYPAALFTIKRQKSVKETIVSGLIAGFLMTSPWFLTYFALLGFYPDEAVLGSSVPWLVMLDGYGLWVMILFGFIVGWTLIETATGMIHAFITRVDQQFEEFGKAPLSGKKRAIVSVGTLVSAFLLAQVGIIDLIAYGYTFMAYAMIAIFGLPLLTIGFYRIIKPQWKKSYWDKQKKSNVDAQG</sequence>
<keyword evidence="1" id="KW-0472">Membrane</keyword>
<dbReference type="Gene3D" id="1.20.1740.10">
    <property type="entry name" value="Amino acid/polyamine transporter I"/>
    <property type="match status" value="1"/>
</dbReference>
<organism evidence="2 3">
    <name type="scientific">Geomicrobium sediminis</name>
    <dbReference type="NCBI Taxonomy" id="1347788"/>
    <lineage>
        <taxon>Bacteria</taxon>
        <taxon>Bacillati</taxon>
        <taxon>Bacillota</taxon>
        <taxon>Bacilli</taxon>
        <taxon>Bacillales</taxon>
        <taxon>Geomicrobium</taxon>
    </lineage>
</organism>
<dbReference type="RefSeq" id="WP_204697760.1">
    <property type="nucleotide sequence ID" value="NZ_JAFBEC010000006.1"/>
</dbReference>
<keyword evidence="3" id="KW-1185">Reference proteome</keyword>
<name>A0ABS2PDX9_9BACL</name>
<dbReference type="PANTHER" id="PTHR37814">
    <property type="entry name" value="CONSERVED MEMBRANE PROTEIN"/>
    <property type="match status" value="1"/>
</dbReference>